<gene>
    <name evidence="1" type="ORF">VAMP_144n170</name>
</gene>
<organism evidence="1 2">
    <name type="scientific">Candidatus Vampirococcus lugosii</name>
    <dbReference type="NCBI Taxonomy" id="2789015"/>
    <lineage>
        <taxon>Bacteria</taxon>
        <taxon>Candidatus Absconditibacteriota</taxon>
        <taxon>Vampirococcus</taxon>
    </lineage>
</organism>
<evidence type="ECO:0008006" key="3">
    <source>
        <dbReference type="Google" id="ProtNLM"/>
    </source>
</evidence>
<evidence type="ECO:0000313" key="1">
    <source>
        <dbReference type="EMBL" id="MBS8122163.1"/>
    </source>
</evidence>
<reference evidence="1 2" key="1">
    <citation type="journal article" date="2021" name="Nat. Commun.">
        <title>Reductive evolution and unique predatory mode in the CPR bacterium Vampirococcus lugosii.</title>
        <authorList>
            <person name="Moreira D."/>
            <person name="Zivanovic Y."/>
            <person name="Lopez-Archilla A.I."/>
            <person name="Iniesto M."/>
            <person name="Lopez-Garcia P."/>
        </authorList>
    </citation>
    <scope>NUCLEOTIDE SEQUENCE [LARGE SCALE GENOMIC DNA]</scope>
    <source>
        <strain evidence="1">Chiprana</strain>
    </source>
</reference>
<feature type="non-terminal residue" evidence="1">
    <location>
        <position position="1"/>
    </location>
</feature>
<sequence>ACFDTGGSSDKPEVSFADDVSFEEAYNTIVDDIFYNIDKSISILSSLDYLKEKGSINLTSNNQMYVGDAELSYSMDIENSGDVMDSESSMELSLAINGDYNDGLTESNIDALIDLNMITLGETAYLSLDNMEINSDDSQLGMMIDNMISPFKGQWIQIAGGETLGDVESINISDVYDMFGDIKSLIKEYPILKSVEELGNSSFSVELDSENIQELSTKILSLEVFVLTENDISDATSSLNDIINDIDFKGTLNVGDGYKLEFDTFKIDEIDIEGYLGNDSGELKFLNASLPDESISISYTSEGNKSDINFVYDDGSGEDSFNGNLKTEYSFGDESIESNFDLDFKFSVLGEKGNFSIKFNDLIEGTDSIDVQEPEEFQTIEEIMGGFMGGIPGGGMPMEPTIDF</sequence>
<name>A0ABS5QLZ7_9BACT</name>
<dbReference type="EMBL" id="JAEDAM010000048">
    <property type="protein sequence ID" value="MBS8122163.1"/>
    <property type="molecule type" value="Genomic_DNA"/>
</dbReference>
<proteinExistence type="predicted"/>
<dbReference type="RefSeq" id="WP_213349458.1">
    <property type="nucleotide sequence ID" value="NZ_JAEDAM010000048.1"/>
</dbReference>
<keyword evidence="2" id="KW-1185">Reference proteome</keyword>
<protein>
    <recommendedName>
        <fullName evidence="3">AsmA-like C-terminal domain-containing protein</fullName>
    </recommendedName>
</protein>
<evidence type="ECO:0000313" key="2">
    <source>
        <dbReference type="Proteomes" id="UP000680365"/>
    </source>
</evidence>
<comment type="caution">
    <text evidence="1">The sequence shown here is derived from an EMBL/GenBank/DDBJ whole genome shotgun (WGS) entry which is preliminary data.</text>
</comment>
<dbReference type="Proteomes" id="UP000680365">
    <property type="component" value="Unassembled WGS sequence"/>
</dbReference>
<accession>A0ABS5QLZ7</accession>